<reference evidence="2 3" key="1">
    <citation type="submission" date="2016-04" db="EMBL/GenBank/DDBJ databases">
        <title>Complete Genome Sequence of Halotalea alkalilenta IHB B 13600.</title>
        <authorList>
            <person name="Swarnkar M.K."/>
            <person name="Sharma A."/>
            <person name="Kaushal K."/>
            <person name="Soni R."/>
            <person name="Rana S."/>
            <person name="Singh A.K."/>
            <person name="Gulati A."/>
        </authorList>
    </citation>
    <scope>NUCLEOTIDE SEQUENCE [LARGE SCALE GENOMIC DNA]</scope>
    <source>
        <strain evidence="2 3">IHB B 13600</strain>
    </source>
</reference>
<protein>
    <submittedName>
        <fullName evidence="2">Aldo/keto reductase</fullName>
    </submittedName>
</protein>
<name>A0A172YI66_9GAMM</name>
<dbReference type="EMBL" id="CP015243">
    <property type="protein sequence ID" value="ANF58832.1"/>
    <property type="molecule type" value="Genomic_DNA"/>
</dbReference>
<dbReference type="InterPro" id="IPR006311">
    <property type="entry name" value="TAT_signal"/>
</dbReference>
<dbReference type="Proteomes" id="UP000077875">
    <property type="component" value="Chromosome"/>
</dbReference>
<dbReference type="AlphaFoldDB" id="A0A172YI66"/>
<evidence type="ECO:0000313" key="3">
    <source>
        <dbReference type="Proteomes" id="UP000077875"/>
    </source>
</evidence>
<dbReference type="KEGG" id="haa:A5892_16310"/>
<dbReference type="RefSeq" id="WP_064123688.1">
    <property type="nucleotide sequence ID" value="NZ_CP015243.1"/>
</dbReference>
<gene>
    <name evidence="2" type="ORF">A5892_16310</name>
</gene>
<dbReference type="InterPro" id="IPR023210">
    <property type="entry name" value="NADP_OxRdtase_dom"/>
</dbReference>
<dbReference type="PANTHER" id="PTHR43312">
    <property type="entry name" value="D-THREO-ALDOSE 1-DEHYDROGENASE"/>
    <property type="match status" value="1"/>
</dbReference>
<evidence type="ECO:0000259" key="1">
    <source>
        <dbReference type="Pfam" id="PF00248"/>
    </source>
</evidence>
<dbReference type="InterPro" id="IPR053135">
    <property type="entry name" value="AKR2_Oxidoreductase"/>
</dbReference>
<dbReference type="SUPFAM" id="SSF51430">
    <property type="entry name" value="NAD(P)-linked oxidoreductase"/>
    <property type="match status" value="1"/>
</dbReference>
<dbReference type="Gene3D" id="3.20.20.100">
    <property type="entry name" value="NADP-dependent oxidoreductase domain"/>
    <property type="match status" value="1"/>
</dbReference>
<proteinExistence type="predicted"/>
<keyword evidence="3" id="KW-1185">Reference proteome</keyword>
<dbReference type="STRING" id="376489.A5892_16310"/>
<dbReference type="PROSITE" id="PS51318">
    <property type="entry name" value="TAT"/>
    <property type="match status" value="1"/>
</dbReference>
<dbReference type="PANTHER" id="PTHR43312:SF1">
    <property type="entry name" value="NADP-DEPENDENT OXIDOREDUCTASE DOMAIN-CONTAINING PROTEIN"/>
    <property type="match status" value="1"/>
</dbReference>
<feature type="domain" description="NADP-dependent oxidoreductase" evidence="1">
    <location>
        <begin position="48"/>
        <end position="292"/>
    </location>
</feature>
<dbReference type="Pfam" id="PF00248">
    <property type="entry name" value="Aldo_ket_red"/>
    <property type="match status" value="1"/>
</dbReference>
<evidence type="ECO:0000313" key="2">
    <source>
        <dbReference type="EMBL" id="ANF58832.1"/>
    </source>
</evidence>
<dbReference type="CDD" id="cd19095">
    <property type="entry name" value="AKR_PA4992-like"/>
    <property type="match status" value="1"/>
</dbReference>
<sequence length="305" mass="33448">MNLSRRDLLLASSALMLAGNIPWRSALATEGAPLTKPIPAADETLPVIGIGTARRYQGASAEALVPLREAFQRFVAQGGRVIDTAPSYGDAERVVGELIASLDIRDQLFLATKVSSSGREAGVAQIERSFELLGTEMIDLVAVHNFQDTETQLETLRDYRDQGRVRYVGATTWVERQHDEMVEWIERGGLDFVQVDYAIDNRAAAETVLPAAEANGVAVMVNLPFGRDRLFDKVQGQALPDWAAEIDCRSWAQFFLKYVVSHPAVTCAIPGMANPRYVDDNLGAAVGRMPDAGMRRRMEALIDSL</sequence>
<organism evidence="2 3">
    <name type="scientific">Halotalea alkalilenta</name>
    <dbReference type="NCBI Taxonomy" id="376489"/>
    <lineage>
        <taxon>Bacteria</taxon>
        <taxon>Pseudomonadati</taxon>
        <taxon>Pseudomonadota</taxon>
        <taxon>Gammaproteobacteria</taxon>
        <taxon>Oceanospirillales</taxon>
        <taxon>Halomonadaceae</taxon>
        <taxon>Halotalea</taxon>
    </lineage>
</organism>
<dbReference type="InterPro" id="IPR036812">
    <property type="entry name" value="NAD(P)_OxRdtase_dom_sf"/>
</dbReference>
<accession>A0A172YI66</accession>